<dbReference type="AlphaFoldDB" id="A0AAV3Z0H4"/>
<evidence type="ECO:0000313" key="2">
    <source>
        <dbReference type="EMBL" id="GFN89310.1"/>
    </source>
</evidence>
<feature type="region of interest" description="Disordered" evidence="1">
    <location>
        <begin position="39"/>
        <end position="81"/>
    </location>
</feature>
<gene>
    <name evidence="2" type="ORF">PoB_001581600</name>
</gene>
<dbReference type="EMBL" id="BLXT01001926">
    <property type="protein sequence ID" value="GFN89310.1"/>
    <property type="molecule type" value="Genomic_DNA"/>
</dbReference>
<accession>A0AAV3Z0H4</accession>
<organism evidence="2 3">
    <name type="scientific">Plakobranchus ocellatus</name>
    <dbReference type="NCBI Taxonomy" id="259542"/>
    <lineage>
        <taxon>Eukaryota</taxon>
        <taxon>Metazoa</taxon>
        <taxon>Spiralia</taxon>
        <taxon>Lophotrochozoa</taxon>
        <taxon>Mollusca</taxon>
        <taxon>Gastropoda</taxon>
        <taxon>Heterobranchia</taxon>
        <taxon>Euthyneura</taxon>
        <taxon>Panpulmonata</taxon>
        <taxon>Sacoglossa</taxon>
        <taxon>Placobranchoidea</taxon>
        <taxon>Plakobranchidae</taxon>
        <taxon>Plakobranchus</taxon>
    </lineage>
</organism>
<protein>
    <submittedName>
        <fullName evidence="2">Uncharacterized protein</fullName>
    </submittedName>
</protein>
<comment type="caution">
    <text evidence="2">The sequence shown here is derived from an EMBL/GenBank/DDBJ whole genome shotgun (WGS) entry which is preliminary data.</text>
</comment>
<name>A0AAV3Z0H4_9GAST</name>
<reference evidence="2 3" key="1">
    <citation type="journal article" date="2021" name="Elife">
        <title>Chloroplast acquisition without the gene transfer in kleptoplastic sea slugs, Plakobranchus ocellatus.</title>
        <authorList>
            <person name="Maeda T."/>
            <person name="Takahashi S."/>
            <person name="Yoshida T."/>
            <person name="Shimamura S."/>
            <person name="Takaki Y."/>
            <person name="Nagai Y."/>
            <person name="Toyoda A."/>
            <person name="Suzuki Y."/>
            <person name="Arimoto A."/>
            <person name="Ishii H."/>
            <person name="Satoh N."/>
            <person name="Nishiyama T."/>
            <person name="Hasebe M."/>
            <person name="Maruyama T."/>
            <person name="Minagawa J."/>
            <person name="Obokata J."/>
            <person name="Shigenobu S."/>
        </authorList>
    </citation>
    <scope>NUCLEOTIDE SEQUENCE [LARGE SCALE GENOMIC DNA]</scope>
</reference>
<dbReference type="Proteomes" id="UP000735302">
    <property type="component" value="Unassembled WGS sequence"/>
</dbReference>
<sequence length="81" mass="8780">MEAWSMAALAHTQFERPGRVEDINEANTQILYFAPQQVDTRLSGPPSDQGAGGGVRTSDRRVSANLRADSLATVPPTPRPF</sequence>
<proteinExistence type="predicted"/>
<evidence type="ECO:0000256" key="1">
    <source>
        <dbReference type="SAM" id="MobiDB-lite"/>
    </source>
</evidence>
<evidence type="ECO:0000313" key="3">
    <source>
        <dbReference type="Proteomes" id="UP000735302"/>
    </source>
</evidence>
<keyword evidence="3" id="KW-1185">Reference proteome</keyword>